<feature type="signal peptide" evidence="1">
    <location>
        <begin position="1"/>
        <end position="17"/>
    </location>
</feature>
<feature type="chain" id="PRO_5002136481" description="Lipoprotein" evidence="1">
    <location>
        <begin position="18"/>
        <end position="219"/>
    </location>
</feature>
<keyword evidence="3" id="KW-1185">Reference proteome</keyword>
<keyword evidence="1" id="KW-0732">Signal</keyword>
<reference evidence="2 3" key="2">
    <citation type="submission" date="2015-01" db="EMBL/GenBank/DDBJ databases">
        <authorList>
            <consortium name="NBRP consortium"/>
            <person name="Sawabe T."/>
            <person name="Meirelles P."/>
            <person name="Feng G."/>
            <person name="Sayaka M."/>
            <person name="Hattori M."/>
            <person name="Ohkuma M."/>
        </authorList>
    </citation>
    <scope>NUCLEOTIDE SEQUENCE [LARGE SCALE GENOMIC DNA]</scope>
    <source>
        <strain evidence="3">JCM 19231</strain>
    </source>
</reference>
<dbReference type="AlphaFoldDB" id="A0A0B8NU59"/>
<sequence>MKKSALILGLASVVVLAGCSSSEPTRREQARETVEQAVEKYGFDPEYGNEAPLPDTENPIRDTEKIDEVKQAVAAVKGYIASQDADFENGIPKSNPEVNLRGELERVEDDGTKIYGIYKNGVRFAEVEMKTDGTGTITMNDPDNIREPKVVAYVTKADLDEHSAYHVEVVEGNDYVVINGRPFELDGEFKHKLEGMDKAELKQKVNKVKQAVKAKRMAG</sequence>
<name>A0A0B8NU59_9VIBR</name>
<dbReference type="EMBL" id="BBRZ01000052">
    <property type="protein sequence ID" value="GAM57371.1"/>
    <property type="molecule type" value="Genomic_DNA"/>
</dbReference>
<dbReference type="Proteomes" id="UP000031671">
    <property type="component" value="Unassembled WGS sequence"/>
</dbReference>
<gene>
    <name evidence="2" type="ORF">JCM19231_3373</name>
</gene>
<dbReference type="PROSITE" id="PS51257">
    <property type="entry name" value="PROKAR_LIPOPROTEIN"/>
    <property type="match status" value="1"/>
</dbReference>
<comment type="caution">
    <text evidence="2">The sequence shown here is derived from an EMBL/GenBank/DDBJ whole genome shotgun (WGS) entry which is preliminary data.</text>
</comment>
<dbReference type="RefSeq" id="WP_261836987.1">
    <property type="nucleotide sequence ID" value="NZ_AP024882.1"/>
</dbReference>
<evidence type="ECO:0008006" key="4">
    <source>
        <dbReference type="Google" id="ProtNLM"/>
    </source>
</evidence>
<proteinExistence type="predicted"/>
<accession>A0A0B8NU59</accession>
<protein>
    <recommendedName>
        <fullName evidence="4">Lipoprotein</fullName>
    </recommendedName>
</protein>
<evidence type="ECO:0000256" key="1">
    <source>
        <dbReference type="SAM" id="SignalP"/>
    </source>
</evidence>
<reference evidence="2 3" key="1">
    <citation type="submission" date="2015-01" db="EMBL/GenBank/DDBJ databases">
        <title>Vibrio sp. C1 JCM 19231 whole genome shotgun sequence.</title>
        <authorList>
            <person name="Sawabe T."/>
            <person name="Meirelles P."/>
            <person name="Feng G."/>
            <person name="Sayaka M."/>
            <person name="Hattori M."/>
            <person name="Ohkuma M."/>
        </authorList>
    </citation>
    <scope>NUCLEOTIDE SEQUENCE [LARGE SCALE GENOMIC DNA]</scope>
    <source>
        <strain evidence="3">JCM 19231</strain>
    </source>
</reference>
<organism evidence="2 3">
    <name type="scientific">Vibrio ishigakensis</name>
    <dbReference type="NCBI Taxonomy" id="1481914"/>
    <lineage>
        <taxon>Bacteria</taxon>
        <taxon>Pseudomonadati</taxon>
        <taxon>Pseudomonadota</taxon>
        <taxon>Gammaproteobacteria</taxon>
        <taxon>Vibrionales</taxon>
        <taxon>Vibrionaceae</taxon>
        <taxon>Vibrio</taxon>
    </lineage>
</organism>
<evidence type="ECO:0000313" key="2">
    <source>
        <dbReference type="EMBL" id="GAM57371.1"/>
    </source>
</evidence>
<evidence type="ECO:0000313" key="3">
    <source>
        <dbReference type="Proteomes" id="UP000031671"/>
    </source>
</evidence>